<evidence type="ECO:0000313" key="6">
    <source>
        <dbReference type="Proteomes" id="UP000052023"/>
    </source>
</evidence>
<dbReference type="FunFam" id="3.30.70.270:FF:000001">
    <property type="entry name" value="Diguanylate cyclase domain protein"/>
    <property type="match status" value="1"/>
</dbReference>
<dbReference type="SUPFAM" id="SSF55073">
    <property type="entry name" value="Nucleotide cyclase"/>
    <property type="match status" value="1"/>
</dbReference>
<feature type="transmembrane region" description="Helical" evidence="3">
    <location>
        <begin position="50"/>
        <end position="72"/>
    </location>
</feature>
<reference evidence="5 6" key="1">
    <citation type="submission" date="2014-03" db="EMBL/GenBank/DDBJ databases">
        <title>Bradyrhizobium valentinum sp. nov., isolated from effective nodules of Lupinus mariae-josephae, a lupine endemic of basic-lime soils in Eastern Spain.</title>
        <authorList>
            <person name="Duran D."/>
            <person name="Rey L."/>
            <person name="Navarro A."/>
            <person name="Busquets A."/>
            <person name="Imperial J."/>
            <person name="Ruiz-Argueso T."/>
        </authorList>
    </citation>
    <scope>NUCLEOTIDE SEQUENCE [LARGE SCALE GENOMIC DNA]</scope>
    <source>
        <strain evidence="5 6">Ro19</strain>
    </source>
</reference>
<keyword evidence="6" id="KW-1185">Reference proteome</keyword>
<evidence type="ECO:0000256" key="1">
    <source>
        <dbReference type="ARBA" id="ARBA00012528"/>
    </source>
</evidence>
<feature type="domain" description="GGDEF" evidence="4">
    <location>
        <begin position="122"/>
        <end position="255"/>
    </location>
</feature>
<dbReference type="SMART" id="SM00267">
    <property type="entry name" value="GGDEF"/>
    <property type="match status" value="1"/>
</dbReference>
<dbReference type="GO" id="GO:0052621">
    <property type="term" value="F:diguanylate cyclase activity"/>
    <property type="evidence" value="ECO:0007669"/>
    <property type="project" value="UniProtKB-EC"/>
</dbReference>
<dbReference type="AlphaFoldDB" id="A0A0R3NBL9"/>
<feature type="transmembrane region" description="Helical" evidence="3">
    <location>
        <begin position="20"/>
        <end position="38"/>
    </location>
</feature>
<dbReference type="Pfam" id="PF00990">
    <property type="entry name" value="GGDEF"/>
    <property type="match status" value="1"/>
</dbReference>
<accession>A0A0R3NBL9</accession>
<gene>
    <name evidence="5" type="ORF">CQ13_04465</name>
</gene>
<dbReference type="NCBIfam" id="TIGR00254">
    <property type="entry name" value="GGDEF"/>
    <property type="match status" value="1"/>
</dbReference>
<dbReference type="EMBL" id="LLYA01000112">
    <property type="protein sequence ID" value="KRR27711.1"/>
    <property type="molecule type" value="Genomic_DNA"/>
</dbReference>
<dbReference type="PANTHER" id="PTHR45138:SF9">
    <property type="entry name" value="DIGUANYLATE CYCLASE DGCM-RELATED"/>
    <property type="match status" value="1"/>
</dbReference>
<comment type="caution">
    <text evidence="5">The sequence shown here is derived from an EMBL/GenBank/DDBJ whole genome shotgun (WGS) entry which is preliminary data.</text>
</comment>
<dbReference type="OrthoDB" id="9812260at2"/>
<dbReference type="InterPro" id="IPR000160">
    <property type="entry name" value="GGDEF_dom"/>
</dbReference>
<evidence type="ECO:0000256" key="2">
    <source>
        <dbReference type="ARBA" id="ARBA00034247"/>
    </source>
</evidence>
<keyword evidence="3" id="KW-1133">Transmembrane helix</keyword>
<dbReference type="InterPro" id="IPR029787">
    <property type="entry name" value="Nucleotide_cyclase"/>
</dbReference>
<evidence type="ECO:0000259" key="4">
    <source>
        <dbReference type="PROSITE" id="PS50887"/>
    </source>
</evidence>
<dbReference type="PANTHER" id="PTHR45138">
    <property type="entry name" value="REGULATORY COMPONENTS OF SENSORY TRANSDUCTION SYSTEM"/>
    <property type="match status" value="1"/>
</dbReference>
<dbReference type="InterPro" id="IPR043128">
    <property type="entry name" value="Rev_trsase/Diguanyl_cyclase"/>
</dbReference>
<name>A0A0R3NBL9_9BRAD</name>
<dbReference type="PROSITE" id="PS50887">
    <property type="entry name" value="GGDEF"/>
    <property type="match status" value="1"/>
</dbReference>
<dbReference type="InterPro" id="IPR050469">
    <property type="entry name" value="Diguanylate_Cyclase"/>
</dbReference>
<dbReference type="EC" id="2.7.7.65" evidence="1"/>
<evidence type="ECO:0000256" key="3">
    <source>
        <dbReference type="SAM" id="Phobius"/>
    </source>
</evidence>
<evidence type="ECO:0000313" key="5">
    <source>
        <dbReference type="EMBL" id="KRR27711.1"/>
    </source>
</evidence>
<dbReference type="Proteomes" id="UP000052023">
    <property type="component" value="Unassembled WGS sequence"/>
</dbReference>
<comment type="catalytic activity">
    <reaction evidence="2">
        <text>2 GTP = 3',3'-c-di-GMP + 2 diphosphate</text>
        <dbReference type="Rhea" id="RHEA:24898"/>
        <dbReference type="ChEBI" id="CHEBI:33019"/>
        <dbReference type="ChEBI" id="CHEBI:37565"/>
        <dbReference type="ChEBI" id="CHEBI:58805"/>
        <dbReference type="EC" id="2.7.7.65"/>
    </reaction>
</comment>
<keyword evidence="3" id="KW-0472">Membrane</keyword>
<proteinExistence type="predicted"/>
<dbReference type="Gene3D" id="3.30.70.270">
    <property type="match status" value="1"/>
</dbReference>
<organism evidence="5 6">
    <name type="scientific">Bradyrhizobium retamae</name>
    <dbReference type="NCBI Taxonomy" id="1300035"/>
    <lineage>
        <taxon>Bacteria</taxon>
        <taxon>Pseudomonadati</taxon>
        <taxon>Pseudomonadota</taxon>
        <taxon>Alphaproteobacteria</taxon>
        <taxon>Hyphomicrobiales</taxon>
        <taxon>Nitrobacteraceae</taxon>
        <taxon>Bradyrhizobium</taxon>
    </lineage>
</organism>
<dbReference type="CDD" id="cd01949">
    <property type="entry name" value="GGDEF"/>
    <property type="match status" value="1"/>
</dbReference>
<sequence length="262" mass="28340">MANHIITHRDALRHTAARSAVSMGLTVVLTLSLCLIQFGPDPDAFVRAGFVTKSSIIISMIISGLLTAGLSYRSALVMLELALARAELLRISGTDQLTGLLNRRGFDQAAESALAKAQEANVPTTVLMCDIDRFKAINDQFGHEFGDKVLIAIAEVLRSFAERRQMLVARHGGEEFAILMTGVSKERAAEYAEELRQACADKEISNEQISACVTISIGLAGCHGETELAKVMRIADQALYAAKRRGRNRVVRADVLADSIAA</sequence>
<protein>
    <recommendedName>
        <fullName evidence="1">diguanylate cyclase</fullName>
        <ecNumber evidence="1">2.7.7.65</ecNumber>
    </recommendedName>
</protein>
<keyword evidence="3" id="KW-0812">Transmembrane</keyword>